<accession>A0AAW7CE05</accession>
<evidence type="ECO:0000259" key="10">
    <source>
        <dbReference type="PROSITE" id="PS50164"/>
    </source>
</evidence>
<dbReference type="InterPro" id="IPR047296">
    <property type="entry name" value="GIY-YIG_UvrC_Cho"/>
</dbReference>
<dbReference type="Pfam" id="PF01541">
    <property type="entry name" value="GIY-YIG"/>
    <property type="match status" value="1"/>
</dbReference>
<sequence length="590" mass="68432">MNETIRNKLALLPAQPGCYLMKDRQGTIIYVGKAKILKNRVRSYFSGSHDAKTQRLVSEIEDFEYIVTSSNIEALILEINLIKKHDPKYNIMLKDDKTYPYIKLTHERHPRLITTRKVKKDKGKYFGPYPNVQAANETKKLLDRLYPLRKCTNMPDRVCLYYHLGQCLAPCVNEVKEETYKEITDQITRFLNGGYTEIKKELEEKMHEAAEKLEFERAKEYRDQIANIEMTMEKQKITMTDFTDRDIFGYAVDKGWMCVQVFFMRQGKLIERDVSLFPSYDEPEEEFLSYLGQFYAKPEHIKPKEVLITEKADRELAEQLLEIKVLQPKKGQKRELVLMAEKNAKIALKEKFALIERDEERTIKAVENLGEKLGIYTPHRIEAFDNSNIQGTNPVSAMVVFVDGKPAKKEYRKYKIKTVEGPDDYESMREVIRRRYIRALRENLPLPDLIIIDGGKGQIDAARDVLENELGLEIPIGGLAKDEKHNTSQLLFGNPLEVVPLGRNSQEFYLLQRIQDEVHRFAITFHRELRGKSAFQSALGDIPGIGPKRKKQLLRHFGSLKKMKQAKLEEFVEAGIPRPVSEALIKKLQE</sequence>
<evidence type="ECO:0000256" key="3">
    <source>
        <dbReference type="ARBA" id="ARBA00022769"/>
    </source>
</evidence>
<feature type="domain" description="UVR" evidence="9">
    <location>
        <begin position="196"/>
        <end position="231"/>
    </location>
</feature>
<dbReference type="GO" id="GO:0009432">
    <property type="term" value="P:SOS response"/>
    <property type="evidence" value="ECO:0007669"/>
    <property type="project" value="UniProtKB-UniRule"/>
</dbReference>
<dbReference type="PROSITE" id="PS50164">
    <property type="entry name" value="GIY_YIG"/>
    <property type="match status" value="1"/>
</dbReference>
<dbReference type="FunFam" id="3.40.1440.10:FF:000001">
    <property type="entry name" value="UvrABC system protein C"/>
    <property type="match status" value="1"/>
</dbReference>
<dbReference type="Gene3D" id="3.30.420.340">
    <property type="entry name" value="UvrC, RNAse H endonuclease domain"/>
    <property type="match status" value="1"/>
</dbReference>
<dbReference type="InterPro" id="IPR001943">
    <property type="entry name" value="UVR_dom"/>
</dbReference>
<dbReference type="FunFam" id="3.30.420.340:FF:000002">
    <property type="entry name" value="UvrABC system protein C"/>
    <property type="match status" value="1"/>
</dbReference>
<dbReference type="SUPFAM" id="SSF82771">
    <property type="entry name" value="GIY-YIG endonuclease"/>
    <property type="match status" value="1"/>
</dbReference>
<dbReference type="InterPro" id="IPR036876">
    <property type="entry name" value="UVR_dom_sf"/>
</dbReference>
<dbReference type="EMBL" id="JASUZX010000001">
    <property type="protein sequence ID" value="MDL5041237.1"/>
    <property type="molecule type" value="Genomic_DNA"/>
</dbReference>
<evidence type="ECO:0000256" key="4">
    <source>
        <dbReference type="ARBA" id="ARBA00022881"/>
    </source>
</evidence>
<dbReference type="InterPro" id="IPR038476">
    <property type="entry name" value="UvrC_RNase_H_dom_sf"/>
</dbReference>
<keyword evidence="6 7" id="KW-0742">SOS response</keyword>
<keyword evidence="5 7" id="KW-0234">DNA repair</keyword>
<evidence type="ECO:0000256" key="1">
    <source>
        <dbReference type="ARBA" id="ARBA00022490"/>
    </source>
</evidence>
<comment type="subunit">
    <text evidence="7">Interacts with UvrB in an incision complex.</text>
</comment>
<evidence type="ECO:0000313" key="13">
    <source>
        <dbReference type="Proteomes" id="UP001223084"/>
    </source>
</evidence>
<dbReference type="PROSITE" id="PS50165">
    <property type="entry name" value="UVRC"/>
    <property type="match status" value="1"/>
</dbReference>
<dbReference type="SUPFAM" id="SSF47781">
    <property type="entry name" value="RuvA domain 2-like"/>
    <property type="match status" value="1"/>
</dbReference>
<dbReference type="InterPro" id="IPR010994">
    <property type="entry name" value="RuvA_2-like"/>
</dbReference>
<keyword evidence="3 7" id="KW-0228">DNA excision</keyword>
<gene>
    <name evidence="7 12" type="primary">uvrC</name>
    <name evidence="12" type="ORF">QN341_09070</name>
</gene>
<evidence type="ECO:0000259" key="9">
    <source>
        <dbReference type="PROSITE" id="PS50151"/>
    </source>
</evidence>
<dbReference type="Gene3D" id="3.40.1440.10">
    <property type="entry name" value="GIY-YIG endonuclease"/>
    <property type="match status" value="1"/>
</dbReference>
<evidence type="ECO:0000313" key="12">
    <source>
        <dbReference type="EMBL" id="MDL5041237.1"/>
    </source>
</evidence>
<dbReference type="InterPro" id="IPR001162">
    <property type="entry name" value="UvrC_RNase_H_dom"/>
</dbReference>
<dbReference type="GO" id="GO:0005737">
    <property type="term" value="C:cytoplasm"/>
    <property type="evidence" value="ECO:0007669"/>
    <property type="project" value="UniProtKB-SubCell"/>
</dbReference>
<evidence type="ECO:0000256" key="7">
    <source>
        <dbReference type="HAMAP-Rule" id="MF_00203"/>
    </source>
</evidence>
<dbReference type="Pfam" id="PF22920">
    <property type="entry name" value="UvrC_RNaseH"/>
    <property type="match status" value="1"/>
</dbReference>
<feature type="domain" description="GIY-YIG" evidence="10">
    <location>
        <begin position="14"/>
        <end position="91"/>
    </location>
</feature>
<comment type="similarity">
    <text evidence="7">Belongs to the UvrC family.</text>
</comment>
<dbReference type="GO" id="GO:0003677">
    <property type="term" value="F:DNA binding"/>
    <property type="evidence" value="ECO:0007669"/>
    <property type="project" value="UniProtKB-UniRule"/>
</dbReference>
<evidence type="ECO:0000256" key="6">
    <source>
        <dbReference type="ARBA" id="ARBA00023236"/>
    </source>
</evidence>
<dbReference type="Proteomes" id="UP001223084">
    <property type="component" value="Unassembled WGS sequence"/>
</dbReference>
<dbReference type="InterPro" id="IPR035901">
    <property type="entry name" value="GIY-YIG_endonuc_sf"/>
</dbReference>
<dbReference type="GO" id="GO:0006289">
    <property type="term" value="P:nucleotide-excision repair"/>
    <property type="evidence" value="ECO:0007669"/>
    <property type="project" value="UniProtKB-UniRule"/>
</dbReference>
<dbReference type="GO" id="GO:0009380">
    <property type="term" value="C:excinuclease repair complex"/>
    <property type="evidence" value="ECO:0007669"/>
    <property type="project" value="InterPro"/>
</dbReference>
<dbReference type="InterPro" id="IPR050066">
    <property type="entry name" value="UvrABC_protein_C"/>
</dbReference>
<dbReference type="RefSeq" id="WP_285958298.1">
    <property type="nucleotide sequence ID" value="NZ_JASUZX010000001.1"/>
</dbReference>
<proteinExistence type="inferred from homology"/>
<comment type="subcellular location">
    <subcellularLocation>
        <location evidence="7">Cytoplasm</location>
    </subcellularLocation>
</comment>
<reference evidence="12" key="1">
    <citation type="submission" date="2023-06" db="EMBL/GenBank/DDBJ databases">
        <title>Probiogenomic evaluation and L lactic producing Weizmannia coaggulans BKMTCR2-2 from tree bark.</title>
        <authorList>
            <person name="Mahittikon J."/>
            <person name="Tanasupawat S."/>
        </authorList>
    </citation>
    <scope>NUCLEOTIDE SEQUENCE</scope>
    <source>
        <strain evidence="12">BKMTCR2-2</strain>
    </source>
</reference>
<dbReference type="GO" id="GO:0009381">
    <property type="term" value="F:excinuclease ABC activity"/>
    <property type="evidence" value="ECO:0007669"/>
    <property type="project" value="UniProtKB-UniRule"/>
</dbReference>
<keyword evidence="2 7" id="KW-0227">DNA damage</keyword>
<dbReference type="SMART" id="SM00465">
    <property type="entry name" value="GIYc"/>
    <property type="match status" value="1"/>
</dbReference>
<dbReference type="PROSITE" id="PS50151">
    <property type="entry name" value="UVR"/>
    <property type="match status" value="1"/>
</dbReference>
<comment type="caution">
    <text evidence="12">The sequence shown here is derived from an EMBL/GenBank/DDBJ whole genome shotgun (WGS) entry which is preliminary data.</text>
</comment>
<feature type="domain" description="UvrC family homology region profile" evidence="11">
    <location>
        <begin position="247"/>
        <end position="466"/>
    </location>
</feature>
<protein>
    <recommendedName>
        <fullName evidence="7">UvrABC system protein C</fullName>
        <shortName evidence="7">Protein UvrC</shortName>
    </recommendedName>
    <alternativeName>
        <fullName evidence="7">Excinuclease ABC subunit C</fullName>
    </alternativeName>
</protein>
<comment type="function">
    <text evidence="7">The UvrABC repair system catalyzes the recognition and processing of DNA lesions. UvrC both incises the 5' and 3' sides of the lesion. The N-terminal half is responsible for the 3' incision and the C-terminal half is responsible for the 5' incision.</text>
</comment>
<organism evidence="12 13">
    <name type="scientific">Heyndrickxia coagulans</name>
    <name type="common">Weizmannia coagulans</name>
    <dbReference type="NCBI Taxonomy" id="1398"/>
    <lineage>
        <taxon>Bacteria</taxon>
        <taxon>Bacillati</taxon>
        <taxon>Bacillota</taxon>
        <taxon>Bacilli</taxon>
        <taxon>Bacillales</taxon>
        <taxon>Bacillaceae</taxon>
        <taxon>Heyndrickxia</taxon>
    </lineage>
</organism>
<evidence type="ECO:0000256" key="5">
    <source>
        <dbReference type="ARBA" id="ARBA00023204"/>
    </source>
</evidence>
<dbReference type="InterPro" id="IPR000305">
    <property type="entry name" value="GIY-YIG_endonuc"/>
</dbReference>
<dbReference type="AlphaFoldDB" id="A0AAW7CE05"/>
<dbReference type="NCBIfam" id="TIGR00194">
    <property type="entry name" value="uvrC"/>
    <property type="match status" value="1"/>
</dbReference>
<evidence type="ECO:0000259" key="11">
    <source>
        <dbReference type="PROSITE" id="PS50165"/>
    </source>
</evidence>
<dbReference type="PANTHER" id="PTHR30562">
    <property type="entry name" value="UVRC/OXIDOREDUCTASE"/>
    <property type="match status" value="1"/>
</dbReference>
<dbReference type="Gene3D" id="1.10.150.20">
    <property type="entry name" value="5' to 3' exonuclease, C-terminal subdomain"/>
    <property type="match status" value="1"/>
</dbReference>
<dbReference type="SUPFAM" id="SSF46600">
    <property type="entry name" value="C-terminal UvrC-binding domain of UvrB"/>
    <property type="match status" value="1"/>
</dbReference>
<dbReference type="Pfam" id="PF02151">
    <property type="entry name" value="UVR"/>
    <property type="match status" value="1"/>
</dbReference>
<dbReference type="HAMAP" id="MF_00203">
    <property type="entry name" value="UvrC"/>
    <property type="match status" value="1"/>
</dbReference>
<dbReference type="Pfam" id="PF08459">
    <property type="entry name" value="UvrC_RNaseH_dom"/>
    <property type="match status" value="1"/>
</dbReference>
<dbReference type="PANTHER" id="PTHR30562:SF1">
    <property type="entry name" value="UVRABC SYSTEM PROTEIN C"/>
    <property type="match status" value="1"/>
</dbReference>
<name>A0AAW7CE05_HEYCO</name>
<keyword evidence="4 7" id="KW-0267">Excision nuclease</keyword>
<keyword evidence="8" id="KW-0175">Coiled coil</keyword>
<dbReference type="Gene3D" id="4.10.860.10">
    <property type="entry name" value="UVR domain"/>
    <property type="match status" value="1"/>
</dbReference>
<keyword evidence="1 7" id="KW-0963">Cytoplasm</keyword>
<feature type="coiled-coil region" evidence="8">
    <location>
        <begin position="199"/>
        <end position="238"/>
    </location>
</feature>
<dbReference type="InterPro" id="IPR004791">
    <property type="entry name" value="UvrC"/>
</dbReference>
<dbReference type="CDD" id="cd10434">
    <property type="entry name" value="GIY-YIG_UvrC_Cho"/>
    <property type="match status" value="1"/>
</dbReference>
<evidence type="ECO:0000256" key="8">
    <source>
        <dbReference type="SAM" id="Coils"/>
    </source>
</evidence>
<evidence type="ECO:0000256" key="2">
    <source>
        <dbReference type="ARBA" id="ARBA00022763"/>
    </source>
</evidence>